<dbReference type="InterPro" id="IPR011009">
    <property type="entry name" value="Kinase-like_dom_sf"/>
</dbReference>
<keyword evidence="3" id="KW-1185">Reference proteome</keyword>
<gene>
    <name evidence="2" type="ORF">SAMN06273572_101207</name>
</gene>
<dbReference type="Gene3D" id="3.90.1200.10">
    <property type="match status" value="1"/>
</dbReference>
<dbReference type="SUPFAM" id="SSF56112">
    <property type="entry name" value="Protein kinase-like (PK-like)"/>
    <property type="match status" value="1"/>
</dbReference>
<evidence type="ECO:0000313" key="2">
    <source>
        <dbReference type="EMBL" id="SOH92363.1"/>
    </source>
</evidence>
<dbReference type="OrthoDB" id="7817715at2"/>
<dbReference type="AlphaFoldDB" id="A0A2C9CM75"/>
<protein>
    <submittedName>
        <fullName evidence="2">Phosphotransferase enzyme family protein</fullName>
    </submittedName>
</protein>
<evidence type="ECO:0000313" key="3">
    <source>
        <dbReference type="Proteomes" id="UP000220034"/>
    </source>
</evidence>
<reference evidence="3" key="1">
    <citation type="submission" date="2017-09" db="EMBL/GenBank/DDBJ databases">
        <authorList>
            <person name="Varghese N."/>
            <person name="Submissions S."/>
        </authorList>
    </citation>
    <scope>NUCLEOTIDE SEQUENCE [LARGE SCALE GENOMIC DNA]</scope>
    <source>
        <strain evidence="3">C7</strain>
    </source>
</reference>
<dbReference type="EMBL" id="OCTN01000001">
    <property type="protein sequence ID" value="SOH92363.1"/>
    <property type="molecule type" value="Genomic_DNA"/>
</dbReference>
<dbReference type="GO" id="GO:0016740">
    <property type="term" value="F:transferase activity"/>
    <property type="evidence" value="ECO:0007669"/>
    <property type="project" value="UniProtKB-KW"/>
</dbReference>
<sequence length="312" mass="33983">MIRRRRARRKHLIKLAESWPEGMPFANPRLLRAKPAKTVLAVDSGRGPIVASFIGPESLDQRPEGVAAAHTLLTERLPAGSVPALIAYIEDAGLVITELVRGQTAADMIRRDTAHAEQGITAAAQWLSQLHNLVDRPDARHDTSGRVRAALIGASPTMSAEVSRLAKELTGVPVRHVKFHNDYKPDNLVIAGDRICAIDFRNTRYRPPNVDAAQFLTRAAIYALSVRDAGPVNRIGLPRSVTEPFDAAYGSPISTEPLTELYVLTNILLAEIKRASRPAIRRALLNRKGRHGRGLLALLSSVEATLPPQSTG</sequence>
<dbReference type="Proteomes" id="UP000220034">
    <property type="component" value="Unassembled WGS sequence"/>
</dbReference>
<proteinExistence type="predicted"/>
<feature type="domain" description="Aminoglycoside phosphotransferase" evidence="1">
    <location>
        <begin position="39"/>
        <end position="217"/>
    </location>
</feature>
<keyword evidence="2" id="KW-0808">Transferase</keyword>
<name>A0A2C9CM75_9RHOB</name>
<accession>A0A2C9CM75</accession>
<dbReference type="InterPro" id="IPR002575">
    <property type="entry name" value="Aminoglycoside_PTrfase"/>
</dbReference>
<dbReference type="Pfam" id="PF01636">
    <property type="entry name" value="APH"/>
    <property type="match status" value="1"/>
</dbReference>
<evidence type="ECO:0000259" key="1">
    <source>
        <dbReference type="Pfam" id="PF01636"/>
    </source>
</evidence>
<organism evidence="2 3">
    <name type="scientific">Pontivivens marinum</name>
    <dbReference type="NCBI Taxonomy" id="1690039"/>
    <lineage>
        <taxon>Bacteria</taxon>
        <taxon>Pseudomonadati</taxon>
        <taxon>Pseudomonadota</taxon>
        <taxon>Alphaproteobacteria</taxon>
        <taxon>Rhodobacterales</taxon>
        <taxon>Paracoccaceae</taxon>
        <taxon>Pontivivens</taxon>
    </lineage>
</organism>